<comment type="caution">
    <text evidence="2">The sequence shown here is derived from an EMBL/GenBank/DDBJ whole genome shotgun (WGS) entry which is preliminary data.</text>
</comment>
<keyword evidence="1" id="KW-1133">Transmembrane helix</keyword>
<proteinExistence type="predicted"/>
<feature type="transmembrane region" description="Helical" evidence="1">
    <location>
        <begin position="63"/>
        <end position="88"/>
    </location>
</feature>
<dbReference type="Proteomes" id="UP001596011">
    <property type="component" value="Unassembled WGS sequence"/>
</dbReference>
<evidence type="ECO:0000313" key="3">
    <source>
        <dbReference type="Proteomes" id="UP001596011"/>
    </source>
</evidence>
<name>A0ABV9HEW1_9MICO</name>
<evidence type="ECO:0000256" key="1">
    <source>
        <dbReference type="SAM" id="Phobius"/>
    </source>
</evidence>
<accession>A0ABV9HEW1</accession>
<evidence type="ECO:0000313" key="2">
    <source>
        <dbReference type="EMBL" id="MFC4628023.1"/>
    </source>
</evidence>
<sequence length="165" mass="17954">MSEQGRTYAEYIIRELETERERRATLDARGASVVAVSASLATLLAAVGAFVSGQDDFILPKGAVAPLTLTLLAFAAASACGISATFLWRYSAPAVESLSAMVTGKWMTDEVDARNYVARLDLEAIRSLRVRNMYKARWLIAAFFFQLSGLVLLTVAVHQMMRGAS</sequence>
<keyword evidence="1" id="KW-0812">Transmembrane</keyword>
<dbReference type="RefSeq" id="WP_377133706.1">
    <property type="nucleotide sequence ID" value="NZ_JBHSFI010000003.1"/>
</dbReference>
<organism evidence="2 3">
    <name type="scientific">Promicromonospora alba</name>
    <dbReference type="NCBI Taxonomy" id="1616110"/>
    <lineage>
        <taxon>Bacteria</taxon>
        <taxon>Bacillati</taxon>
        <taxon>Actinomycetota</taxon>
        <taxon>Actinomycetes</taxon>
        <taxon>Micrococcales</taxon>
        <taxon>Promicromonosporaceae</taxon>
        <taxon>Promicromonospora</taxon>
    </lineage>
</organism>
<feature type="transmembrane region" description="Helical" evidence="1">
    <location>
        <begin position="138"/>
        <end position="161"/>
    </location>
</feature>
<feature type="transmembrane region" description="Helical" evidence="1">
    <location>
        <begin position="30"/>
        <end position="51"/>
    </location>
</feature>
<gene>
    <name evidence="2" type="ORF">ACFO6V_07255</name>
</gene>
<keyword evidence="1" id="KW-0472">Membrane</keyword>
<reference evidence="3" key="1">
    <citation type="journal article" date="2019" name="Int. J. Syst. Evol. Microbiol.">
        <title>The Global Catalogue of Microorganisms (GCM) 10K type strain sequencing project: providing services to taxonomists for standard genome sequencing and annotation.</title>
        <authorList>
            <consortium name="The Broad Institute Genomics Platform"/>
            <consortium name="The Broad Institute Genome Sequencing Center for Infectious Disease"/>
            <person name="Wu L."/>
            <person name="Ma J."/>
        </authorList>
    </citation>
    <scope>NUCLEOTIDE SEQUENCE [LARGE SCALE GENOMIC DNA]</scope>
    <source>
        <strain evidence="3">CCUG 42722</strain>
    </source>
</reference>
<dbReference type="EMBL" id="JBHSFI010000003">
    <property type="protein sequence ID" value="MFC4628023.1"/>
    <property type="molecule type" value="Genomic_DNA"/>
</dbReference>
<keyword evidence="3" id="KW-1185">Reference proteome</keyword>
<protein>
    <submittedName>
        <fullName evidence="2">Uncharacterized protein</fullName>
    </submittedName>
</protein>